<evidence type="ECO:0000256" key="4">
    <source>
        <dbReference type="ARBA" id="ARBA00022833"/>
    </source>
</evidence>
<accession>A0A1R2D2B0</accession>
<evidence type="ECO:0000313" key="9">
    <source>
        <dbReference type="Proteomes" id="UP000187209"/>
    </source>
</evidence>
<dbReference type="AlphaFoldDB" id="A0A1R2D2B0"/>
<dbReference type="InterPro" id="IPR037278">
    <property type="entry name" value="ARFGAP/RecO"/>
</dbReference>
<dbReference type="PANTHER" id="PTHR45686">
    <property type="entry name" value="ADP-RIBOSYLATION FACTOR GTPASE ACTIVATING PROTEIN 3, ISOFORM H-RELATED"/>
    <property type="match status" value="1"/>
</dbReference>
<keyword evidence="1" id="KW-0343">GTPase activation</keyword>
<feature type="region of interest" description="Disordered" evidence="6">
    <location>
        <begin position="256"/>
        <end position="312"/>
    </location>
</feature>
<evidence type="ECO:0000313" key="8">
    <source>
        <dbReference type="EMBL" id="OMJ95382.1"/>
    </source>
</evidence>
<dbReference type="Gene3D" id="1.10.220.150">
    <property type="entry name" value="Arf GTPase activating protein"/>
    <property type="match status" value="1"/>
</dbReference>
<name>A0A1R2D2B0_9CILI</name>
<dbReference type="PROSITE" id="PS50115">
    <property type="entry name" value="ARFGAP"/>
    <property type="match status" value="1"/>
</dbReference>
<dbReference type="GO" id="GO:0008270">
    <property type="term" value="F:zinc ion binding"/>
    <property type="evidence" value="ECO:0007669"/>
    <property type="project" value="UniProtKB-KW"/>
</dbReference>
<dbReference type="Pfam" id="PF01412">
    <property type="entry name" value="ArfGap"/>
    <property type="match status" value="1"/>
</dbReference>
<dbReference type="InterPro" id="IPR038508">
    <property type="entry name" value="ArfGAP_dom_sf"/>
</dbReference>
<dbReference type="SUPFAM" id="SSF57863">
    <property type="entry name" value="ArfGap/RecO-like zinc finger"/>
    <property type="match status" value="1"/>
</dbReference>
<feature type="domain" description="Arf-GAP" evidence="7">
    <location>
        <begin position="8"/>
        <end position="120"/>
    </location>
</feature>
<evidence type="ECO:0000256" key="1">
    <source>
        <dbReference type="ARBA" id="ARBA00022468"/>
    </source>
</evidence>
<dbReference type="SMART" id="SM00105">
    <property type="entry name" value="ArfGap"/>
    <property type="match status" value="1"/>
</dbReference>
<keyword evidence="2" id="KW-0479">Metal-binding</keyword>
<keyword evidence="4" id="KW-0862">Zinc</keyword>
<evidence type="ECO:0000256" key="2">
    <source>
        <dbReference type="ARBA" id="ARBA00022723"/>
    </source>
</evidence>
<keyword evidence="9" id="KW-1185">Reference proteome</keyword>
<evidence type="ECO:0000256" key="5">
    <source>
        <dbReference type="PROSITE-ProRule" id="PRU00288"/>
    </source>
</evidence>
<dbReference type="EMBL" id="MPUH01000013">
    <property type="protein sequence ID" value="OMJ95382.1"/>
    <property type="molecule type" value="Genomic_DNA"/>
</dbReference>
<dbReference type="InterPro" id="IPR001164">
    <property type="entry name" value="ArfGAP_dom"/>
</dbReference>
<dbReference type="OrthoDB" id="983479at2759"/>
<evidence type="ECO:0000259" key="7">
    <source>
        <dbReference type="PROSITE" id="PS50115"/>
    </source>
</evidence>
<dbReference type="Proteomes" id="UP000187209">
    <property type="component" value="Unassembled WGS sequence"/>
</dbReference>
<proteinExistence type="predicted"/>
<keyword evidence="3 5" id="KW-0863">Zinc-finger</keyword>
<dbReference type="PRINTS" id="PR00405">
    <property type="entry name" value="REVINTRACTNG"/>
</dbReference>
<dbReference type="PANTHER" id="PTHR45686:SF4">
    <property type="entry name" value="ADP-RIBOSYLATION FACTOR GTPASE ACTIVATING PROTEIN 3, ISOFORM H"/>
    <property type="match status" value="1"/>
</dbReference>
<gene>
    <name evidence="8" type="ORF">SteCoe_1304</name>
</gene>
<dbReference type="GO" id="GO:0048205">
    <property type="term" value="P:COPI coating of Golgi vesicle"/>
    <property type="evidence" value="ECO:0007669"/>
    <property type="project" value="TreeGrafter"/>
</dbReference>
<feature type="compositionally biased region" description="Basic and acidic residues" evidence="6">
    <location>
        <begin position="275"/>
        <end position="284"/>
    </location>
</feature>
<evidence type="ECO:0000256" key="3">
    <source>
        <dbReference type="ARBA" id="ARBA00022771"/>
    </source>
</evidence>
<sequence length="312" mass="35670">MITESRKKELLSTLQKDPANSLCFDCDLENPSNISISFGCFICNTCAKSHNLLSNSKTKTINEDWSLEEIGIVSSGGNSALKEFFNYYNLMETPSNFKYQTKAAEFYKEMLLIVSKDQEFSKDFPSINEGIQLIHTENPNDFSPLNIEESKISYPLLKEQNKKSAFCECLKTACMRITGYGDNKKVKINEENDDISQKNVVKNDEKKPKNVFNRIENKLYVLIEKVKNNEKVQNAGEHMSLAAGRVVRGVKEQYKKLRRKNDEENVQSNEEERGDEGHKHEHQATENSFIRNASTHEISNESLLHQASKPNP</sequence>
<comment type="caution">
    <text evidence="8">The sequence shown here is derived from an EMBL/GenBank/DDBJ whole genome shotgun (WGS) entry which is preliminary data.</text>
</comment>
<evidence type="ECO:0000256" key="6">
    <source>
        <dbReference type="SAM" id="MobiDB-lite"/>
    </source>
</evidence>
<dbReference type="GO" id="GO:0005096">
    <property type="term" value="F:GTPase activator activity"/>
    <property type="evidence" value="ECO:0007669"/>
    <property type="project" value="UniProtKB-KW"/>
</dbReference>
<dbReference type="GO" id="GO:0000139">
    <property type="term" value="C:Golgi membrane"/>
    <property type="evidence" value="ECO:0007669"/>
    <property type="project" value="GOC"/>
</dbReference>
<organism evidence="8 9">
    <name type="scientific">Stentor coeruleus</name>
    <dbReference type="NCBI Taxonomy" id="5963"/>
    <lineage>
        <taxon>Eukaryota</taxon>
        <taxon>Sar</taxon>
        <taxon>Alveolata</taxon>
        <taxon>Ciliophora</taxon>
        <taxon>Postciliodesmatophora</taxon>
        <taxon>Heterotrichea</taxon>
        <taxon>Heterotrichida</taxon>
        <taxon>Stentoridae</taxon>
        <taxon>Stentor</taxon>
    </lineage>
</organism>
<protein>
    <recommendedName>
        <fullName evidence="7">Arf-GAP domain-containing protein</fullName>
    </recommendedName>
</protein>
<reference evidence="8 9" key="1">
    <citation type="submission" date="2016-11" db="EMBL/GenBank/DDBJ databases">
        <title>The macronuclear genome of Stentor coeruleus: a giant cell with tiny introns.</title>
        <authorList>
            <person name="Slabodnick M."/>
            <person name="Ruby J.G."/>
            <person name="Reiff S.B."/>
            <person name="Swart E.C."/>
            <person name="Gosai S."/>
            <person name="Prabakaran S."/>
            <person name="Witkowska E."/>
            <person name="Larue G.E."/>
            <person name="Fisher S."/>
            <person name="Freeman R.M."/>
            <person name="Gunawardena J."/>
            <person name="Chu W."/>
            <person name="Stover N.A."/>
            <person name="Gregory B.D."/>
            <person name="Nowacki M."/>
            <person name="Derisi J."/>
            <person name="Roy S.W."/>
            <person name="Marshall W.F."/>
            <person name="Sood P."/>
        </authorList>
    </citation>
    <scope>NUCLEOTIDE SEQUENCE [LARGE SCALE GENOMIC DNA]</scope>
    <source>
        <strain evidence="8">WM001</strain>
    </source>
</reference>
<feature type="compositionally biased region" description="Polar residues" evidence="6">
    <location>
        <begin position="285"/>
        <end position="312"/>
    </location>
</feature>